<dbReference type="SUPFAM" id="SSF52218">
    <property type="entry name" value="Flavoproteins"/>
    <property type="match status" value="1"/>
</dbReference>
<keyword evidence="1 3" id="KW-0560">Oxidoreductase</keyword>
<keyword evidence="4" id="KW-1185">Reference proteome</keyword>
<organism evidence="3 4">
    <name type="scientific">Helicobacter heilmannii</name>
    <dbReference type="NCBI Taxonomy" id="35817"/>
    <lineage>
        <taxon>Bacteria</taxon>
        <taxon>Pseudomonadati</taxon>
        <taxon>Campylobacterota</taxon>
        <taxon>Epsilonproteobacteria</taxon>
        <taxon>Campylobacterales</taxon>
        <taxon>Helicobacteraceae</taxon>
        <taxon>Helicobacter</taxon>
    </lineage>
</organism>
<evidence type="ECO:0000313" key="4">
    <source>
        <dbReference type="Proteomes" id="UP000046090"/>
    </source>
</evidence>
<name>A0A0K2Y7U9_HELHE</name>
<evidence type="ECO:0000259" key="2">
    <source>
        <dbReference type="Pfam" id="PF02525"/>
    </source>
</evidence>
<proteinExistence type="predicted"/>
<dbReference type="GO" id="GO:0010181">
    <property type="term" value="F:FMN binding"/>
    <property type="evidence" value="ECO:0007669"/>
    <property type="project" value="TreeGrafter"/>
</dbReference>
<evidence type="ECO:0000256" key="1">
    <source>
        <dbReference type="ARBA" id="ARBA00023002"/>
    </source>
</evidence>
<accession>A0A0K2Y7U9</accession>
<protein>
    <submittedName>
        <fullName evidence="3">NAD(P)H oxidoreductase YRKL @ Putative NADPH-quinone reductase (Modulator of drug activity B) @ Flavodoxin 2</fullName>
        <ecNumber evidence="3">1.6.99.-</ecNumber>
    </submittedName>
</protein>
<dbReference type="EMBL" id="CDMK01000002">
    <property type="protein sequence ID" value="CRI34953.1"/>
    <property type="molecule type" value="Genomic_DNA"/>
</dbReference>
<gene>
    <name evidence="3" type="ORF">HHE01_07540</name>
</gene>
<dbReference type="InterPro" id="IPR046980">
    <property type="entry name" value="KefG/KefF"/>
</dbReference>
<dbReference type="InterPro" id="IPR029039">
    <property type="entry name" value="Flavoprotein-like_sf"/>
</dbReference>
<dbReference type="Pfam" id="PF02525">
    <property type="entry name" value="Flavodoxin_2"/>
    <property type="match status" value="1"/>
</dbReference>
<dbReference type="PANTHER" id="PTHR47307">
    <property type="entry name" value="GLUTATHIONE-REGULATED POTASSIUM-EFFLUX SYSTEM ANCILLARY PROTEIN KEFG"/>
    <property type="match status" value="1"/>
</dbReference>
<dbReference type="GO" id="GO:0003955">
    <property type="term" value="F:NAD(P)H dehydrogenase (quinone) activity"/>
    <property type="evidence" value="ECO:0007669"/>
    <property type="project" value="TreeGrafter"/>
</dbReference>
<sequence>MPLGVRRTLGGLAKGLRQGHSLKSLGCLAVDLRARPLIPKITQFFKKILKSRINMSVLVVLAHPNLAHSRVNKALREALSSTGVEVSDLYALYPDFKINVASEQDKLVKAKHIVLQFPMFWYSCPALLKQYFDDVLTYGFAYGSKGKALEGKGLGLAISLGAREGDFQGKFSLESVLTPFRAISHFIGTKYAAPFLTYDTGNLSDTALQAQARGYQEWVKGLA</sequence>
<dbReference type="GO" id="GO:0009055">
    <property type="term" value="F:electron transfer activity"/>
    <property type="evidence" value="ECO:0007669"/>
    <property type="project" value="TreeGrafter"/>
</dbReference>
<dbReference type="PANTHER" id="PTHR47307:SF1">
    <property type="entry name" value="GLUTATHIONE-REGULATED POTASSIUM-EFFLUX SYSTEM ANCILLARY PROTEIN KEFG"/>
    <property type="match status" value="1"/>
</dbReference>
<dbReference type="InterPro" id="IPR003680">
    <property type="entry name" value="Flavodoxin_fold"/>
</dbReference>
<dbReference type="EC" id="1.6.99.-" evidence="3"/>
<feature type="domain" description="Flavodoxin-like fold" evidence="2">
    <location>
        <begin position="55"/>
        <end position="218"/>
    </location>
</feature>
<dbReference type="AlphaFoldDB" id="A0A0K2Y7U9"/>
<evidence type="ECO:0000313" key="3">
    <source>
        <dbReference type="EMBL" id="CRI34953.1"/>
    </source>
</evidence>
<reference evidence="4" key="1">
    <citation type="submission" date="2014-12" db="EMBL/GenBank/DDBJ databases">
        <authorList>
            <person name="Smet A."/>
        </authorList>
    </citation>
    <scope>NUCLEOTIDE SEQUENCE [LARGE SCALE GENOMIC DNA]</scope>
</reference>
<dbReference type="Gene3D" id="3.40.50.360">
    <property type="match status" value="1"/>
</dbReference>
<dbReference type="Proteomes" id="UP000046090">
    <property type="component" value="Unassembled WGS sequence"/>
</dbReference>